<keyword evidence="10" id="KW-1185">Reference proteome</keyword>
<organism evidence="9 10">
    <name type="scientific">Salinimicrobium marinum</name>
    <dbReference type="NCBI Taxonomy" id="680283"/>
    <lineage>
        <taxon>Bacteria</taxon>
        <taxon>Pseudomonadati</taxon>
        <taxon>Bacteroidota</taxon>
        <taxon>Flavobacteriia</taxon>
        <taxon>Flavobacteriales</taxon>
        <taxon>Flavobacteriaceae</taxon>
        <taxon>Salinimicrobium</taxon>
    </lineage>
</organism>
<dbReference type="GO" id="GO:0015562">
    <property type="term" value="F:efflux transmembrane transporter activity"/>
    <property type="evidence" value="ECO:0007669"/>
    <property type="project" value="InterPro"/>
</dbReference>
<evidence type="ECO:0000313" key="9">
    <source>
        <dbReference type="EMBL" id="GHA33835.1"/>
    </source>
</evidence>
<feature type="chain" id="PRO_5037574668" evidence="8">
    <location>
        <begin position="20"/>
        <end position="470"/>
    </location>
</feature>
<dbReference type="EMBL" id="BMXB01000003">
    <property type="protein sequence ID" value="GHA33835.1"/>
    <property type="molecule type" value="Genomic_DNA"/>
</dbReference>
<dbReference type="PANTHER" id="PTHR30026:SF20">
    <property type="entry name" value="OUTER MEMBRANE PROTEIN TOLC"/>
    <property type="match status" value="1"/>
</dbReference>
<evidence type="ECO:0000256" key="4">
    <source>
        <dbReference type="ARBA" id="ARBA00022452"/>
    </source>
</evidence>
<keyword evidence="8" id="KW-0732">Signal</keyword>
<gene>
    <name evidence="9" type="ORF">GCM10007103_14230</name>
</gene>
<sequence length="470" mass="53173">MLQKLFTGLGFFIFSFACAQNDTIPLTLGESIELGLENNLDLKSAGLRAETSEVNFKQTRSNVLPSLNAGVNVGLNNGRSIDPFTNAYIDEQLSFSNAGLNLDATIFNGFRMRNSIQRDRYNLRASEMETEEAKQNLVLDITLAYLQILNNSDLIELARLRLEATEKQQDRLKTLYDQGEGNPADYTDIQGQLANDRANVIDAKNAYFSSVLNLSQLLNIDYPITAEDMNMLLEPVKYQLSAEEVFEDAHQNLATFKAKELRIQAAEEDVSVSKSLYSPEISLFAQLNTNYSSVARLYNETGTQRSETGGFVTIENQNIPVFTNEIIYSEEAIPYYDQLNNNLNSVVGVGIDIPLFNGFRAKNNVALEKIQLKESKVDYQNTLLQFRQAIKKAHADMEAAFEQYHILQEQAEAFSESFRVNEIRFNSGVSNIVEYIISKNNLDNSLIRLANAKYEYLLRVKVLEYYRGNM</sequence>
<evidence type="ECO:0000256" key="1">
    <source>
        <dbReference type="ARBA" id="ARBA00004442"/>
    </source>
</evidence>
<evidence type="ECO:0000256" key="5">
    <source>
        <dbReference type="ARBA" id="ARBA00022692"/>
    </source>
</evidence>
<comment type="subcellular location">
    <subcellularLocation>
        <location evidence="1">Cell outer membrane</location>
    </subcellularLocation>
</comment>
<evidence type="ECO:0000313" key="10">
    <source>
        <dbReference type="Proteomes" id="UP000610456"/>
    </source>
</evidence>
<dbReference type="Proteomes" id="UP000610456">
    <property type="component" value="Unassembled WGS sequence"/>
</dbReference>
<evidence type="ECO:0000256" key="7">
    <source>
        <dbReference type="ARBA" id="ARBA00023237"/>
    </source>
</evidence>
<reference evidence="9" key="2">
    <citation type="submission" date="2020-09" db="EMBL/GenBank/DDBJ databases">
        <authorList>
            <person name="Sun Q."/>
            <person name="Kim S."/>
        </authorList>
    </citation>
    <scope>NUCLEOTIDE SEQUENCE</scope>
    <source>
        <strain evidence="9">KCTC 12719</strain>
    </source>
</reference>
<comment type="similarity">
    <text evidence="2">Belongs to the outer membrane factor (OMF) (TC 1.B.17) family.</text>
</comment>
<evidence type="ECO:0000256" key="2">
    <source>
        <dbReference type="ARBA" id="ARBA00007613"/>
    </source>
</evidence>
<dbReference type="Gene3D" id="1.20.1600.10">
    <property type="entry name" value="Outer membrane efflux proteins (OEP)"/>
    <property type="match status" value="1"/>
</dbReference>
<evidence type="ECO:0000256" key="8">
    <source>
        <dbReference type="SAM" id="SignalP"/>
    </source>
</evidence>
<keyword evidence="6" id="KW-0472">Membrane</keyword>
<dbReference type="GO" id="GO:0009279">
    <property type="term" value="C:cell outer membrane"/>
    <property type="evidence" value="ECO:0007669"/>
    <property type="project" value="UniProtKB-SubCell"/>
</dbReference>
<dbReference type="AlphaFoldDB" id="A0A918SB90"/>
<evidence type="ECO:0000256" key="3">
    <source>
        <dbReference type="ARBA" id="ARBA00022448"/>
    </source>
</evidence>
<name>A0A918SB90_9FLAO</name>
<dbReference type="PANTHER" id="PTHR30026">
    <property type="entry name" value="OUTER MEMBRANE PROTEIN TOLC"/>
    <property type="match status" value="1"/>
</dbReference>
<dbReference type="GO" id="GO:0015288">
    <property type="term" value="F:porin activity"/>
    <property type="evidence" value="ECO:0007669"/>
    <property type="project" value="TreeGrafter"/>
</dbReference>
<dbReference type="PROSITE" id="PS51257">
    <property type="entry name" value="PROKAR_LIPOPROTEIN"/>
    <property type="match status" value="1"/>
</dbReference>
<keyword evidence="3" id="KW-0813">Transport</keyword>
<reference evidence="9" key="1">
    <citation type="journal article" date="2014" name="Int. J. Syst. Evol. Microbiol.">
        <title>Complete genome sequence of Corynebacterium casei LMG S-19264T (=DSM 44701T), isolated from a smear-ripened cheese.</title>
        <authorList>
            <consortium name="US DOE Joint Genome Institute (JGI-PGF)"/>
            <person name="Walter F."/>
            <person name="Albersmeier A."/>
            <person name="Kalinowski J."/>
            <person name="Ruckert C."/>
        </authorList>
    </citation>
    <scope>NUCLEOTIDE SEQUENCE</scope>
    <source>
        <strain evidence="9">KCTC 12719</strain>
    </source>
</reference>
<dbReference type="RefSeq" id="WP_189604029.1">
    <property type="nucleotide sequence ID" value="NZ_BMXB01000003.1"/>
</dbReference>
<keyword evidence="5" id="KW-0812">Transmembrane</keyword>
<keyword evidence="4" id="KW-1134">Transmembrane beta strand</keyword>
<feature type="signal peptide" evidence="8">
    <location>
        <begin position="1"/>
        <end position="19"/>
    </location>
</feature>
<dbReference type="InterPro" id="IPR051906">
    <property type="entry name" value="TolC-like"/>
</dbReference>
<dbReference type="Pfam" id="PF02321">
    <property type="entry name" value="OEP"/>
    <property type="match status" value="2"/>
</dbReference>
<dbReference type="SUPFAM" id="SSF56954">
    <property type="entry name" value="Outer membrane efflux proteins (OEP)"/>
    <property type="match status" value="1"/>
</dbReference>
<keyword evidence="7" id="KW-0998">Cell outer membrane</keyword>
<protein>
    <submittedName>
        <fullName evidence="9">Transporter</fullName>
    </submittedName>
</protein>
<dbReference type="GO" id="GO:1990281">
    <property type="term" value="C:efflux pump complex"/>
    <property type="evidence" value="ECO:0007669"/>
    <property type="project" value="TreeGrafter"/>
</dbReference>
<comment type="caution">
    <text evidence="9">The sequence shown here is derived from an EMBL/GenBank/DDBJ whole genome shotgun (WGS) entry which is preliminary data.</text>
</comment>
<proteinExistence type="inferred from homology"/>
<dbReference type="InterPro" id="IPR003423">
    <property type="entry name" value="OMP_efflux"/>
</dbReference>
<accession>A0A918SB90</accession>
<evidence type="ECO:0000256" key="6">
    <source>
        <dbReference type="ARBA" id="ARBA00023136"/>
    </source>
</evidence>